<evidence type="ECO:0000256" key="15">
    <source>
        <dbReference type="RuleBase" id="RU004430"/>
    </source>
</evidence>
<evidence type="ECO:0000256" key="11">
    <source>
        <dbReference type="ARBA" id="ARBA00023027"/>
    </source>
</evidence>
<keyword evidence="5 15" id="KW-0813">Transport</keyword>
<dbReference type="PANTHER" id="PTHR11435">
    <property type="entry name" value="NADH UBIQUINONE OXIDOREDUCTASE SUBUNIT ND6"/>
    <property type="match status" value="1"/>
</dbReference>
<evidence type="ECO:0000256" key="2">
    <source>
        <dbReference type="ARBA" id="ARBA00005698"/>
    </source>
</evidence>
<keyword evidence="11 15" id="KW-0520">NAD</keyword>
<dbReference type="GeneID" id="76345617"/>
<dbReference type="CTD" id="4541"/>
<keyword evidence="15" id="KW-0830">Ubiquinone</keyword>
<dbReference type="InterPro" id="IPR001457">
    <property type="entry name" value="NADH_UbQ/plastoQ_OxRdtase_su6"/>
</dbReference>
<comment type="similarity">
    <text evidence="2 15">Belongs to the complex I subunit 6 family.</text>
</comment>
<dbReference type="InterPro" id="IPR050269">
    <property type="entry name" value="ComplexI_Subunit6"/>
</dbReference>
<keyword evidence="8 15" id="KW-1278">Translocase</keyword>
<name>A0A978AXQ2_9CUCU</name>
<reference evidence="16" key="1">
    <citation type="submission" date="2022-04" db="EMBL/GenBank/DDBJ databases">
        <authorList>
            <person name="Wei Z."/>
        </authorList>
    </citation>
    <scope>NUCLEOTIDE SEQUENCE</scope>
</reference>
<feature type="transmembrane region" description="Helical" evidence="15">
    <location>
        <begin position="48"/>
        <end position="73"/>
    </location>
</feature>
<evidence type="ECO:0000256" key="9">
    <source>
        <dbReference type="ARBA" id="ARBA00022982"/>
    </source>
</evidence>
<accession>A0A978AXQ2</accession>
<evidence type="ECO:0000256" key="4">
    <source>
        <dbReference type="ARBA" id="ARBA00021095"/>
    </source>
</evidence>
<dbReference type="EMBL" id="ON303731">
    <property type="protein sequence ID" value="UYB79092.1"/>
    <property type="molecule type" value="Genomic_DNA"/>
</dbReference>
<evidence type="ECO:0000256" key="10">
    <source>
        <dbReference type="ARBA" id="ARBA00022989"/>
    </source>
</evidence>
<evidence type="ECO:0000256" key="1">
    <source>
        <dbReference type="ARBA" id="ARBA00004225"/>
    </source>
</evidence>
<dbReference type="RefSeq" id="YP_010535880.1">
    <property type="nucleotide sequence ID" value="NC_067936.1"/>
</dbReference>
<dbReference type="Pfam" id="PF00499">
    <property type="entry name" value="Oxidored_q3"/>
    <property type="match status" value="1"/>
</dbReference>
<keyword evidence="10 15" id="KW-1133">Transmembrane helix</keyword>
<evidence type="ECO:0000256" key="12">
    <source>
        <dbReference type="ARBA" id="ARBA00023128"/>
    </source>
</evidence>
<keyword evidence="13 15" id="KW-0472">Membrane</keyword>
<gene>
    <name evidence="16" type="primary">ND6</name>
</gene>
<evidence type="ECO:0000256" key="7">
    <source>
        <dbReference type="ARBA" id="ARBA00022692"/>
    </source>
</evidence>
<dbReference type="EC" id="7.1.1.2" evidence="3 15"/>
<geneLocation type="mitochondrion" evidence="16"/>
<evidence type="ECO:0000313" key="16">
    <source>
        <dbReference type="EMBL" id="UYB79092.1"/>
    </source>
</evidence>
<evidence type="ECO:0000256" key="14">
    <source>
        <dbReference type="ARBA" id="ARBA00049551"/>
    </source>
</evidence>
<keyword evidence="12 15" id="KW-0496">Mitochondrion</keyword>
<sequence length="162" mass="18909">MMTILMSTMLSTSLMLMFSKHPMYMGMILLIQTMMTSAMTGFMNNDFWYSYILFLIMIGGVLVMFMYMTSIASNEKFLIMKKSKIIMLPVVPMMILLFFNYPSTFNDFSTNFMSTSSHYNSFSKYFSSDWKIIMMLMIFLLLAMIITVKVSSFKEGSIRQMN</sequence>
<evidence type="ECO:0000256" key="3">
    <source>
        <dbReference type="ARBA" id="ARBA00012944"/>
    </source>
</evidence>
<dbReference type="AlphaFoldDB" id="A0A978AXQ2"/>
<dbReference type="GO" id="GO:0008137">
    <property type="term" value="F:NADH dehydrogenase (ubiquinone) activity"/>
    <property type="evidence" value="ECO:0007669"/>
    <property type="project" value="UniProtKB-UniRule"/>
</dbReference>
<evidence type="ECO:0000256" key="13">
    <source>
        <dbReference type="ARBA" id="ARBA00023136"/>
    </source>
</evidence>
<protein>
    <recommendedName>
        <fullName evidence="4 15">NADH-ubiquinone oxidoreductase chain 6</fullName>
        <ecNumber evidence="3 15">7.1.1.2</ecNumber>
    </recommendedName>
</protein>
<comment type="catalytic activity">
    <reaction evidence="14 15">
        <text>a ubiquinone + NADH + 5 H(+)(in) = a ubiquinol + NAD(+) + 4 H(+)(out)</text>
        <dbReference type="Rhea" id="RHEA:29091"/>
        <dbReference type="Rhea" id="RHEA-COMP:9565"/>
        <dbReference type="Rhea" id="RHEA-COMP:9566"/>
        <dbReference type="ChEBI" id="CHEBI:15378"/>
        <dbReference type="ChEBI" id="CHEBI:16389"/>
        <dbReference type="ChEBI" id="CHEBI:17976"/>
        <dbReference type="ChEBI" id="CHEBI:57540"/>
        <dbReference type="ChEBI" id="CHEBI:57945"/>
        <dbReference type="EC" id="7.1.1.2"/>
    </reaction>
</comment>
<feature type="transmembrane region" description="Helical" evidence="15">
    <location>
        <begin position="85"/>
        <end position="103"/>
    </location>
</feature>
<keyword evidence="6 15" id="KW-0679">Respiratory chain</keyword>
<evidence type="ECO:0000256" key="6">
    <source>
        <dbReference type="ARBA" id="ARBA00022660"/>
    </source>
</evidence>
<comment type="subcellular location">
    <subcellularLocation>
        <location evidence="1 15">Mitochondrion membrane</location>
        <topology evidence="1 15">Multi-pass membrane protein</topology>
    </subcellularLocation>
</comment>
<comment type="function">
    <text evidence="15">Core subunit of the mitochondrial membrane respiratory chain NADH dehydrogenase (Complex I) which catalyzes electron transfer from NADH through the respiratory chain, using ubiquinone as an electron acceptor. Essential for the catalytic activity and assembly of complex I.</text>
</comment>
<dbReference type="PANTHER" id="PTHR11435:SF1">
    <property type="entry name" value="NADH-UBIQUINONE OXIDOREDUCTASE CHAIN 6"/>
    <property type="match status" value="1"/>
</dbReference>
<feature type="transmembrane region" description="Helical" evidence="15">
    <location>
        <begin position="132"/>
        <end position="151"/>
    </location>
</feature>
<evidence type="ECO:0000256" key="5">
    <source>
        <dbReference type="ARBA" id="ARBA00022448"/>
    </source>
</evidence>
<proteinExistence type="inferred from homology"/>
<evidence type="ECO:0000256" key="8">
    <source>
        <dbReference type="ARBA" id="ARBA00022967"/>
    </source>
</evidence>
<dbReference type="GO" id="GO:0031966">
    <property type="term" value="C:mitochondrial membrane"/>
    <property type="evidence" value="ECO:0007669"/>
    <property type="project" value="UniProtKB-SubCell"/>
</dbReference>
<keyword evidence="7 15" id="KW-0812">Transmembrane</keyword>
<keyword evidence="9 15" id="KW-0249">Electron transport</keyword>
<organism evidence="16">
    <name type="scientific">Crypsis chinensis</name>
    <dbReference type="NCBI Taxonomy" id="2984370"/>
    <lineage>
        <taxon>Eukaryota</taxon>
        <taxon>Metazoa</taxon>
        <taxon>Ecdysozoa</taxon>
        <taxon>Arthropoda</taxon>
        <taxon>Hexapoda</taxon>
        <taxon>Insecta</taxon>
        <taxon>Pterygota</taxon>
        <taxon>Neoptera</taxon>
        <taxon>Endopterygota</taxon>
        <taxon>Coleoptera</taxon>
        <taxon>Polyphaga</taxon>
        <taxon>Cucujiformia</taxon>
        <taxon>Tenebrionidae</taxon>
        <taxon>Diaperinae</taxon>
        <taxon>Crypsis</taxon>
    </lineage>
</organism>